<dbReference type="Gene3D" id="3.90.180.10">
    <property type="entry name" value="Medium-chain alcohol dehydrogenases, catalytic domain"/>
    <property type="match status" value="1"/>
</dbReference>
<evidence type="ECO:0000313" key="3">
    <source>
        <dbReference type="Proteomes" id="UP001596143"/>
    </source>
</evidence>
<dbReference type="InterPro" id="IPR036291">
    <property type="entry name" value="NAD(P)-bd_dom_sf"/>
</dbReference>
<dbReference type="InterPro" id="IPR011032">
    <property type="entry name" value="GroES-like_sf"/>
</dbReference>
<feature type="domain" description="Enoyl reductase (ER)" evidence="1">
    <location>
        <begin position="11"/>
        <end position="327"/>
    </location>
</feature>
<dbReference type="SUPFAM" id="SSF51735">
    <property type="entry name" value="NAD(P)-binding Rossmann-fold domains"/>
    <property type="match status" value="1"/>
</dbReference>
<reference evidence="3" key="1">
    <citation type="journal article" date="2019" name="Int. J. Syst. Evol. Microbiol.">
        <title>The Global Catalogue of Microorganisms (GCM) 10K type strain sequencing project: providing services to taxonomists for standard genome sequencing and annotation.</title>
        <authorList>
            <consortium name="The Broad Institute Genomics Platform"/>
            <consortium name="The Broad Institute Genome Sequencing Center for Infectious Disease"/>
            <person name="Wu L."/>
            <person name="Ma J."/>
        </authorList>
    </citation>
    <scope>NUCLEOTIDE SEQUENCE [LARGE SCALE GENOMIC DNA]</scope>
    <source>
        <strain evidence="3">CGMCC 1.15790</strain>
    </source>
</reference>
<gene>
    <name evidence="2" type="ORF">ACFPTR_05720</name>
</gene>
<comment type="caution">
    <text evidence="2">The sequence shown here is derived from an EMBL/GenBank/DDBJ whole genome shotgun (WGS) entry which is preliminary data.</text>
</comment>
<organism evidence="2 3">
    <name type="scientific">Aliibacillus thermotolerans</name>
    <dbReference type="NCBI Taxonomy" id="1834418"/>
    <lineage>
        <taxon>Bacteria</taxon>
        <taxon>Bacillati</taxon>
        <taxon>Bacillota</taxon>
        <taxon>Bacilli</taxon>
        <taxon>Bacillales</taxon>
        <taxon>Bacillaceae</taxon>
        <taxon>Aliibacillus</taxon>
    </lineage>
</organism>
<dbReference type="Gene3D" id="3.40.50.720">
    <property type="entry name" value="NAD(P)-binding Rossmann-like Domain"/>
    <property type="match status" value="1"/>
</dbReference>
<keyword evidence="3" id="KW-1185">Reference proteome</keyword>
<dbReference type="InterPro" id="IPR052711">
    <property type="entry name" value="Zinc_ADH-like"/>
</dbReference>
<dbReference type="InterPro" id="IPR020843">
    <property type="entry name" value="ER"/>
</dbReference>
<evidence type="ECO:0000259" key="1">
    <source>
        <dbReference type="SMART" id="SM00829"/>
    </source>
</evidence>
<name>A0ABW0U4P7_9BACI</name>
<dbReference type="PANTHER" id="PTHR45033">
    <property type="match status" value="1"/>
</dbReference>
<proteinExistence type="predicted"/>
<dbReference type="InterPro" id="IPR013149">
    <property type="entry name" value="ADH-like_C"/>
</dbReference>
<dbReference type="Pfam" id="PF00107">
    <property type="entry name" value="ADH_zinc_N"/>
    <property type="match status" value="1"/>
</dbReference>
<dbReference type="Pfam" id="PF08240">
    <property type="entry name" value="ADH_N"/>
    <property type="match status" value="1"/>
</dbReference>
<dbReference type="EMBL" id="JBHSPF010000022">
    <property type="protein sequence ID" value="MFC5628395.1"/>
    <property type="molecule type" value="Genomic_DNA"/>
</dbReference>
<accession>A0ABW0U4P7</accession>
<dbReference type="SUPFAM" id="SSF50129">
    <property type="entry name" value="GroES-like"/>
    <property type="match status" value="1"/>
</dbReference>
<dbReference type="PANTHER" id="PTHR45033:SF3">
    <property type="entry name" value="DEHYDROGENASE, PUTATIVE (AFU_ORTHOLOGUE AFUA_2G13270)-RELATED"/>
    <property type="match status" value="1"/>
</dbReference>
<dbReference type="RefSeq" id="WP_270898275.1">
    <property type="nucleotide sequence ID" value="NZ_JBHSPF010000022.1"/>
</dbReference>
<dbReference type="Proteomes" id="UP001596143">
    <property type="component" value="Unassembled WGS sequence"/>
</dbReference>
<protein>
    <submittedName>
        <fullName evidence="2">Zinc-binding dehydrogenase</fullName>
    </submittedName>
</protein>
<dbReference type="InterPro" id="IPR013154">
    <property type="entry name" value="ADH-like_N"/>
</dbReference>
<sequence length="331" mass="35907">MKALIHANQEGIEGLTFGEAETKEPQAGEVRVSLKAAGLNHRDLFVLYRHRPTEPPLILGSDGAGVVDAVGKGVDNVAVGDEVILYPAIGWPHQSDAPPKGFEIIGHPGDGTFAEQVIVPSENALPKPSFLTWEEAGVLSLPALTAYRALFTRGQVNKDTTLFIPGIGSGVATFLLQFAKAVGATVYVTSRSEEKRQKALELGADKALSNEENWKEALAGEKVDVVIESVGAATFQRSLDVLRPGGTLVTFGASSGDEININLREFFYGQYNMLGSTMGSLEEYKNMLAFIEKEQIKPVMDKMYSLEQYKDAFERLNKAEQFGKIGFIIAP</sequence>
<evidence type="ECO:0000313" key="2">
    <source>
        <dbReference type="EMBL" id="MFC5628395.1"/>
    </source>
</evidence>
<dbReference type="SMART" id="SM00829">
    <property type="entry name" value="PKS_ER"/>
    <property type="match status" value="1"/>
</dbReference>